<evidence type="ECO:0000313" key="1">
    <source>
        <dbReference type="EMBL" id="AEA97647.1"/>
    </source>
</evidence>
<dbReference type="HOGENOM" id="CLU_581290_0_0_6"/>
<dbReference type="RefSeq" id="WP_012517987.1">
    <property type="nucleotide sequence ID" value="NC_011138.3"/>
</dbReference>
<gene>
    <name evidence="1" type="ordered locus">MADE_1007535</name>
</gene>
<keyword evidence="2" id="KW-1185">Reference proteome</keyword>
<organism evidence="1 2">
    <name type="scientific">Alteromonas mediterranea (strain DSM 17117 / CIP 110805 / LMG 28347 / Deep ecotype)</name>
    <dbReference type="NCBI Taxonomy" id="1774373"/>
    <lineage>
        <taxon>Bacteria</taxon>
        <taxon>Pseudomonadati</taxon>
        <taxon>Pseudomonadota</taxon>
        <taxon>Gammaproteobacteria</taxon>
        <taxon>Alteromonadales</taxon>
        <taxon>Alteromonadaceae</taxon>
        <taxon>Alteromonas/Salinimonas group</taxon>
        <taxon>Alteromonas</taxon>
    </lineage>
</organism>
<accession>F2G7J7</accession>
<dbReference type="KEGG" id="amc:MADE_1007535"/>
<proteinExistence type="predicted"/>
<dbReference type="Gene3D" id="3.40.50.12580">
    <property type="match status" value="1"/>
</dbReference>
<dbReference type="Pfam" id="PF05159">
    <property type="entry name" value="Capsule_synth"/>
    <property type="match status" value="1"/>
</dbReference>
<protein>
    <recommendedName>
        <fullName evidence="3">Capsular biosynthesis protein</fullName>
    </recommendedName>
</protein>
<dbReference type="EMBL" id="CP001103">
    <property type="protein sequence ID" value="AEA97647.1"/>
    <property type="molecule type" value="Genomic_DNA"/>
</dbReference>
<dbReference type="InterPro" id="IPR007833">
    <property type="entry name" value="Capsule_polysaccharide_synth"/>
</dbReference>
<dbReference type="Proteomes" id="UP000001870">
    <property type="component" value="Chromosome"/>
</dbReference>
<dbReference type="GO" id="GO:0000271">
    <property type="term" value="P:polysaccharide biosynthetic process"/>
    <property type="evidence" value="ECO:0007669"/>
    <property type="project" value="InterPro"/>
</dbReference>
<reference evidence="1 2" key="1">
    <citation type="journal article" date="2008" name="ISME J.">
        <title>Comparative genomics of two ecotypes of the marine planktonic copiotroph Alteromonas macleodii suggests alternative lifestyles associated with different kinds of particulate organic matter.</title>
        <authorList>
            <person name="Ivars-Martinez E."/>
            <person name="Martin-Cuadrado A.B."/>
            <person name="D'Auria G."/>
            <person name="Mira A."/>
            <person name="Ferriera S."/>
            <person name="Johnson J."/>
            <person name="Friedman R."/>
            <person name="Rodriguez-Valera F."/>
        </authorList>
    </citation>
    <scope>NUCLEOTIDE SEQUENCE [LARGE SCALE GENOMIC DNA]</scope>
    <source>
        <strain evidence="2">DSM 17117 / CIP 110805 / LMG 28347 / Deep ecotype</strain>
    </source>
</reference>
<dbReference type="InterPro" id="IPR043148">
    <property type="entry name" value="TagF_C"/>
</dbReference>
<sequence length="417" mass="48103">MKQDNANEQLALRIGIPNFASTFLTFFINLAKYLDGLGHNVVFLNPDPFLRSRLDKHGCSYELYPSINNVAHLEEPFDKSADIIRYLSRLYRLNDVQEIKLIAAKNKLYSRAIEHLRLSPIDKMIVWNGLGNVEKTVCQALNIDAFYCENGYFENTFQMNKCGVNSEGSFVDLPANQLYDFVYPQADAKVTTTEFTLTETPFNKFHYYLKRLFDEDYRNYLFSMIRYNLAVKKAKRSFSEQQFENIEFDKIGKFIFIPLQVNSDTQTILYSDFKDTYDFLSTVVPKLKKLGYHIMLKQHPFETEPVDYSSFVGEHVSLFSKCDLNALIDRAEFVVTINSSVGLQAIERGKKVVVCGAALYKNAPNCYPFSALDKVEKEPLQDAEKYITKLKRDIFIEGNWRKVDESLLASVSQRLLG</sequence>
<reference evidence="1 2" key="2">
    <citation type="journal article" date="2015" name="Antonie Van Leeuwenhoek">
        <title>Ecophysiological diversity of a novel member of the genus Alteromonas, and description of Alteromonas mediterranea sp. nov.</title>
        <authorList>
            <person name="Ivanova E.P."/>
            <person name="Lopez-Perez M."/>
            <person name="Zabalos M."/>
            <person name="Nguyen S.H."/>
            <person name="Webb H.K."/>
            <person name="Ryan J."/>
            <person name="Lagutin K."/>
            <person name="Vyssotski M."/>
            <person name="Crawford R.J."/>
            <person name="Rodriguez-Valera F."/>
        </authorList>
    </citation>
    <scope>NUCLEOTIDE SEQUENCE [LARGE SCALE GENOMIC DNA]</scope>
    <source>
        <strain evidence="2">DSM 17117 / CIP 110805 / LMG 28347 / Deep ecotype</strain>
    </source>
</reference>
<evidence type="ECO:0000313" key="2">
    <source>
        <dbReference type="Proteomes" id="UP000001870"/>
    </source>
</evidence>
<dbReference type="GO" id="GO:0015774">
    <property type="term" value="P:polysaccharide transport"/>
    <property type="evidence" value="ECO:0007669"/>
    <property type="project" value="InterPro"/>
</dbReference>
<name>F2G7J7_ALTMD</name>
<evidence type="ECO:0008006" key="3">
    <source>
        <dbReference type="Google" id="ProtNLM"/>
    </source>
</evidence>
<dbReference type="AlphaFoldDB" id="F2G7J7"/>